<dbReference type="Pfam" id="PF07892">
    <property type="entry name" value="DUF1667"/>
    <property type="match status" value="1"/>
</dbReference>
<name>X1EWJ2_9ZZZZ</name>
<reference evidence="1" key="1">
    <citation type="journal article" date="2014" name="Front. Microbiol.">
        <title>High frequency of phylogenetically diverse reductive dehalogenase-homologous genes in deep subseafloor sedimentary metagenomes.</title>
        <authorList>
            <person name="Kawai M."/>
            <person name="Futagami T."/>
            <person name="Toyoda A."/>
            <person name="Takaki Y."/>
            <person name="Nishi S."/>
            <person name="Hori S."/>
            <person name="Arai W."/>
            <person name="Tsubouchi T."/>
            <person name="Morono Y."/>
            <person name="Uchiyama I."/>
            <person name="Ito T."/>
            <person name="Fujiyama A."/>
            <person name="Inagaki F."/>
            <person name="Takami H."/>
        </authorList>
    </citation>
    <scope>NUCLEOTIDE SEQUENCE</scope>
    <source>
        <strain evidence="1">Expedition CK06-06</strain>
    </source>
</reference>
<dbReference type="InterPro" id="IPR036593">
    <property type="entry name" value="CPE0013-like_sf"/>
</dbReference>
<evidence type="ECO:0008006" key="2">
    <source>
        <dbReference type="Google" id="ProtNLM"/>
    </source>
</evidence>
<sequence>MSESSASVVKVIRCIVCPTGCQIQAISKGSDIEFEGYTCQRGLEYAQQEYFEPKRILTTTIRVEDGFLPLIPVRTNKPILKEKLNEALDEIARTKVKAPIEMGEILIENILGLGSNVIASRDLTKI</sequence>
<protein>
    <recommendedName>
        <fullName evidence="2">4Fe-4S Mo/W bis-MGD-type domain-containing protein</fullName>
    </recommendedName>
</protein>
<dbReference type="AlphaFoldDB" id="X1EWJ2"/>
<organism evidence="1">
    <name type="scientific">marine sediment metagenome</name>
    <dbReference type="NCBI Taxonomy" id="412755"/>
    <lineage>
        <taxon>unclassified sequences</taxon>
        <taxon>metagenomes</taxon>
        <taxon>ecological metagenomes</taxon>
    </lineage>
</organism>
<dbReference type="InterPro" id="IPR012460">
    <property type="entry name" value="DUF1667"/>
</dbReference>
<dbReference type="Gene3D" id="3.10.530.10">
    <property type="entry name" value="CPE0013-like"/>
    <property type="match status" value="1"/>
</dbReference>
<gene>
    <name evidence="1" type="ORF">S03H2_15934</name>
</gene>
<dbReference type="SUPFAM" id="SSF160148">
    <property type="entry name" value="CPE0013-like"/>
    <property type="match status" value="1"/>
</dbReference>
<comment type="caution">
    <text evidence="1">The sequence shown here is derived from an EMBL/GenBank/DDBJ whole genome shotgun (WGS) entry which is preliminary data.</text>
</comment>
<dbReference type="EMBL" id="BARU01008112">
    <property type="protein sequence ID" value="GAH36942.1"/>
    <property type="molecule type" value="Genomic_DNA"/>
</dbReference>
<evidence type="ECO:0000313" key="1">
    <source>
        <dbReference type="EMBL" id="GAH36942.1"/>
    </source>
</evidence>
<proteinExistence type="predicted"/>
<dbReference type="PANTHER" id="PTHR39450">
    <property type="entry name" value="MOLYBDOPTERIN OXIDOREDUCTASE, 4FE-4S CLUSTER-BINDING SUBUNIT"/>
    <property type="match status" value="1"/>
</dbReference>
<dbReference type="PANTHER" id="PTHR39450:SF1">
    <property type="entry name" value="DUF1667 DOMAIN-CONTAINING PROTEIN"/>
    <property type="match status" value="1"/>
</dbReference>
<accession>X1EWJ2</accession>